<dbReference type="GO" id="GO:0032259">
    <property type="term" value="P:methylation"/>
    <property type="evidence" value="ECO:0007669"/>
    <property type="project" value="UniProtKB-KW"/>
</dbReference>
<dbReference type="Pfam" id="PF13649">
    <property type="entry name" value="Methyltransf_25"/>
    <property type="match status" value="1"/>
</dbReference>
<name>A0A6I4HYN0_9SPHI</name>
<dbReference type="GO" id="GO:0008168">
    <property type="term" value="F:methyltransferase activity"/>
    <property type="evidence" value="ECO:0007669"/>
    <property type="project" value="UniProtKB-KW"/>
</dbReference>
<accession>A0A6I4HYN0</accession>
<protein>
    <submittedName>
        <fullName evidence="2">Methyltransferase domain-containing protein</fullName>
    </submittedName>
</protein>
<feature type="domain" description="Methyltransferase" evidence="1">
    <location>
        <begin position="59"/>
        <end position="150"/>
    </location>
</feature>
<dbReference type="CDD" id="cd02440">
    <property type="entry name" value="AdoMet_MTases"/>
    <property type="match status" value="1"/>
</dbReference>
<dbReference type="InterPro" id="IPR029063">
    <property type="entry name" value="SAM-dependent_MTases_sf"/>
</dbReference>
<keyword evidence="2" id="KW-0489">Methyltransferase</keyword>
<dbReference type="SUPFAM" id="SSF53335">
    <property type="entry name" value="S-adenosyl-L-methionine-dependent methyltransferases"/>
    <property type="match status" value="1"/>
</dbReference>
<dbReference type="Proteomes" id="UP000429232">
    <property type="component" value="Chromosome"/>
</dbReference>
<sequence>MVNLTHRSVEKEVMDDFGLPSAEIDPVLQGLGQMNKLFGGHKAIIKALKKVPLQNGDVIADWGCGGGDMLIAIADWAQKNNINIKLQGIDAAPAAIKFAQQQSVTYNNISYRLADVLVDEFNEAICDYVICNLFSHHFTNDEWIKLVTGMKFAAKKAVIINDLHRHRVLYYAVIAITRLFTSNKMVRIDGPLSVKKSFKRRELVDLLNRAGIKNYSLRWLWPFRWQIVIYKS</sequence>
<dbReference type="EMBL" id="CP066775">
    <property type="protein sequence ID" value="QQL49571.1"/>
    <property type="molecule type" value="Genomic_DNA"/>
</dbReference>
<keyword evidence="3" id="KW-1185">Reference proteome</keyword>
<dbReference type="KEGG" id="mgik:GO620_015570"/>
<dbReference type="AlphaFoldDB" id="A0A6I4HYN0"/>
<evidence type="ECO:0000313" key="2">
    <source>
        <dbReference type="EMBL" id="QQL49571.1"/>
    </source>
</evidence>
<dbReference type="RefSeq" id="WP_157524682.1">
    <property type="nucleotide sequence ID" value="NZ_CP066775.1"/>
</dbReference>
<reference evidence="2 3" key="1">
    <citation type="submission" date="2020-12" db="EMBL/GenBank/DDBJ databases">
        <title>HMF7856_wgs.fasta genome submission.</title>
        <authorList>
            <person name="Kang H."/>
            <person name="Kim H."/>
            <person name="Joh K."/>
        </authorList>
    </citation>
    <scope>NUCLEOTIDE SEQUENCE [LARGE SCALE GENOMIC DNA]</scope>
    <source>
        <strain evidence="2 3">HMF7856</strain>
    </source>
</reference>
<dbReference type="InterPro" id="IPR041698">
    <property type="entry name" value="Methyltransf_25"/>
</dbReference>
<organism evidence="2 3">
    <name type="scientific">Mucilaginibacter ginkgonis</name>
    <dbReference type="NCBI Taxonomy" id="2682091"/>
    <lineage>
        <taxon>Bacteria</taxon>
        <taxon>Pseudomonadati</taxon>
        <taxon>Bacteroidota</taxon>
        <taxon>Sphingobacteriia</taxon>
        <taxon>Sphingobacteriales</taxon>
        <taxon>Sphingobacteriaceae</taxon>
        <taxon>Mucilaginibacter</taxon>
    </lineage>
</organism>
<keyword evidence="2" id="KW-0808">Transferase</keyword>
<evidence type="ECO:0000313" key="3">
    <source>
        <dbReference type="Proteomes" id="UP000429232"/>
    </source>
</evidence>
<gene>
    <name evidence="2" type="ORF">GO620_015570</name>
</gene>
<dbReference type="Gene3D" id="3.40.50.150">
    <property type="entry name" value="Vaccinia Virus protein VP39"/>
    <property type="match status" value="1"/>
</dbReference>
<evidence type="ECO:0000259" key="1">
    <source>
        <dbReference type="Pfam" id="PF13649"/>
    </source>
</evidence>
<proteinExistence type="predicted"/>